<evidence type="ECO:0000313" key="3">
    <source>
        <dbReference type="Proteomes" id="UP000180253"/>
    </source>
</evidence>
<dbReference type="SUPFAM" id="SSF81901">
    <property type="entry name" value="HCP-like"/>
    <property type="match status" value="1"/>
</dbReference>
<evidence type="ECO:0000313" key="2">
    <source>
        <dbReference type="EMBL" id="OHU96468.1"/>
    </source>
</evidence>
<feature type="chain" id="PRO_5010383059" description="Lipoprotein" evidence="1">
    <location>
        <begin position="24"/>
        <end position="178"/>
    </location>
</feature>
<name>A0A1S1N9W2_9GAMM</name>
<protein>
    <recommendedName>
        <fullName evidence="4">Lipoprotein</fullName>
    </recommendedName>
</protein>
<sequence length="178" mass="20255">MRKITKFLVSVGLILSISGCANTANDSSRIIRIDPIKLDKAEMNGMKYYRKGDYENAFKQLKEPAMWGYKGSQYVLAFMFLKGQYVEQSTVIGMGWLGVANEVNVNEWRAQFDTFYGASPAPLKAKIDEKVALYIQRYGMKEQNITCNKSLSTSTKRVEVKCQHYEGLGTLYDIEMVE</sequence>
<dbReference type="InterPro" id="IPR011990">
    <property type="entry name" value="TPR-like_helical_dom_sf"/>
</dbReference>
<dbReference type="Gene3D" id="1.25.40.10">
    <property type="entry name" value="Tetratricopeptide repeat domain"/>
    <property type="match status" value="1"/>
</dbReference>
<dbReference type="OrthoDB" id="6311049at2"/>
<reference evidence="2 3" key="1">
    <citation type="submission" date="2016-10" db="EMBL/GenBank/DDBJ databases">
        <title>Pseudoalteromonas amylolytica sp. nov., isolated from the surface seawater.</title>
        <authorList>
            <person name="Wu Y.-H."/>
            <person name="Cheng H."/>
            <person name="Jin X.-B."/>
            <person name="Wang C.-S."/>
            <person name="Xu X.-W."/>
        </authorList>
    </citation>
    <scope>NUCLEOTIDE SEQUENCE [LARGE SCALE GENOMIC DNA]</scope>
    <source>
        <strain evidence="2 3">JCM 12483</strain>
    </source>
</reference>
<dbReference type="STRING" id="327939.BIW53_03830"/>
<accession>A0A1S1N9W2</accession>
<dbReference type="PROSITE" id="PS51257">
    <property type="entry name" value="PROKAR_LIPOPROTEIN"/>
    <property type="match status" value="1"/>
</dbReference>
<organism evidence="2 3">
    <name type="scientific">Pseudoalteromonas byunsanensis</name>
    <dbReference type="NCBI Taxonomy" id="327939"/>
    <lineage>
        <taxon>Bacteria</taxon>
        <taxon>Pseudomonadati</taxon>
        <taxon>Pseudomonadota</taxon>
        <taxon>Gammaproteobacteria</taxon>
        <taxon>Alteromonadales</taxon>
        <taxon>Pseudoalteromonadaceae</taxon>
        <taxon>Pseudoalteromonas</taxon>
    </lineage>
</organism>
<dbReference type="EMBL" id="MNAN01000026">
    <property type="protein sequence ID" value="OHU96468.1"/>
    <property type="molecule type" value="Genomic_DNA"/>
</dbReference>
<evidence type="ECO:0000256" key="1">
    <source>
        <dbReference type="SAM" id="SignalP"/>
    </source>
</evidence>
<dbReference type="AlphaFoldDB" id="A0A1S1N9W2"/>
<keyword evidence="3" id="KW-1185">Reference proteome</keyword>
<dbReference type="Proteomes" id="UP000180253">
    <property type="component" value="Unassembled WGS sequence"/>
</dbReference>
<comment type="caution">
    <text evidence="2">The sequence shown here is derived from an EMBL/GenBank/DDBJ whole genome shotgun (WGS) entry which is preliminary data.</text>
</comment>
<evidence type="ECO:0008006" key="4">
    <source>
        <dbReference type="Google" id="ProtNLM"/>
    </source>
</evidence>
<dbReference type="RefSeq" id="WP_070990497.1">
    <property type="nucleotide sequence ID" value="NZ_CBCSHD010000001.1"/>
</dbReference>
<proteinExistence type="predicted"/>
<feature type="signal peptide" evidence="1">
    <location>
        <begin position="1"/>
        <end position="23"/>
    </location>
</feature>
<keyword evidence="1" id="KW-0732">Signal</keyword>
<gene>
    <name evidence="2" type="ORF">BIW53_03830</name>
</gene>